<keyword evidence="3" id="KW-0472">Membrane</keyword>
<gene>
    <name evidence="4" type="ORF">MNBD_DELTA04-1371</name>
</gene>
<keyword evidence="1" id="KW-0175">Coiled coil</keyword>
<dbReference type="EMBL" id="UOEY01000070">
    <property type="protein sequence ID" value="VAW39342.1"/>
    <property type="molecule type" value="Genomic_DNA"/>
</dbReference>
<feature type="coiled-coil region" evidence="1">
    <location>
        <begin position="130"/>
        <end position="193"/>
    </location>
</feature>
<reference evidence="4" key="1">
    <citation type="submission" date="2018-06" db="EMBL/GenBank/DDBJ databases">
        <authorList>
            <person name="Zhirakovskaya E."/>
        </authorList>
    </citation>
    <scope>NUCLEOTIDE SEQUENCE</scope>
</reference>
<feature type="transmembrane region" description="Helical" evidence="3">
    <location>
        <begin position="53"/>
        <end position="78"/>
    </location>
</feature>
<protein>
    <submittedName>
        <fullName evidence="4">Uncharacterized protein</fullName>
    </submittedName>
</protein>
<evidence type="ECO:0000313" key="4">
    <source>
        <dbReference type="EMBL" id="VAW39342.1"/>
    </source>
</evidence>
<evidence type="ECO:0000256" key="3">
    <source>
        <dbReference type="SAM" id="Phobius"/>
    </source>
</evidence>
<organism evidence="4">
    <name type="scientific">hydrothermal vent metagenome</name>
    <dbReference type="NCBI Taxonomy" id="652676"/>
    <lineage>
        <taxon>unclassified sequences</taxon>
        <taxon>metagenomes</taxon>
        <taxon>ecological metagenomes</taxon>
    </lineage>
</organism>
<dbReference type="AlphaFoldDB" id="A0A3B0VJY5"/>
<evidence type="ECO:0000256" key="2">
    <source>
        <dbReference type="SAM" id="MobiDB-lite"/>
    </source>
</evidence>
<feature type="region of interest" description="Disordered" evidence="2">
    <location>
        <begin position="226"/>
        <end position="245"/>
    </location>
</feature>
<feature type="compositionally biased region" description="Low complexity" evidence="2">
    <location>
        <begin position="232"/>
        <end position="241"/>
    </location>
</feature>
<sequence length="319" mass="34502">MQNNKLRAPLIKSAVLLAVLSLLVYLTSTSPNGSVWNSLGQIFFGVFRIAQLSVGLILALLFCLVVLVGIFLGSVAMVSRDSAATMYRQLYQMLADRLLFLKKLVKKNDQQQVSATPVPGSILAAIGARQDRLENDLDAMHSRLEQLERDDGRELAARLEHLAAEVAASREAGNRAEEKIQALAGQVEEITRQIRESDPGPRLAELAAGLEALAGRLEALPAGSAELDAGDNKAPAAAAANDRGDEEGAAHRLFAYLDDPEDQEKIARLVADTFAKDMTYAQTVDYLVQEMGSAAAAITAHPSLVKDYIRYCRKSGKSK</sequence>
<keyword evidence="3" id="KW-0812">Transmembrane</keyword>
<name>A0A3B0VJY5_9ZZZZ</name>
<proteinExistence type="predicted"/>
<evidence type="ECO:0000256" key="1">
    <source>
        <dbReference type="SAM" id="Coils"/>
    </source>
</evidence>
<keyword evidence="3" id="KW-1133">Transmembrane helix</keyword>
<accession>A0A3B0VJY5</accession>